<dbReference type="GO" id="GO:0015768">
    <property type="term" value="P:maltose transport"/>
    <property type="evidence" value="ECO:0007669"/>
    <property type="project" value="TreeGrafter"/>
</dbReference>
<dbReference type="RefSeq" id="WP_228352277.1">
    <property type="nucleotide sequence ID" value="NZ_JACEGA010000001.1"/>
</dbReference>
<feature type="region of interest" description="Disordered" evidence="4">
    <location>
        <begin position="27"/>
        <end position="57"/>
    </location>
</feature>
<comment type="caution">
    <text evidence="6">The sequence shown here is derived from an EMBL/GenBank/DDBJ whole genome shotgun (WGS) entry which is preliminary data.</text>
</comment>
<dbReference type="PROSITE" id="PS51257">
    <property type="entry name" value="PROKAR_LIPOPROTEIN"/>
    <property type="match status" value="1"/>
</dbReference>
<keyword evidence="7" id="KW-1185">Reference proteome</keyword>
<dbReference type="InterPro" id="IPR006059">
    <property type="entry name" value="SBP"/>
</dbReference>
<feature type="signal peptide" evidence="5">
    <location>
        <begin position="1"/>
        <end position="22"/>
    </location>
</feature>
<gene>
    <name evidence="6" type="ORF">H0486_06705</name>
</gene>
<dbReference type="CDD" id="cd13655">
    <property type="entry name" value="PBP2_oligosaccharide_1"/>
    <property type="match status" value="1"/>
</dbReference>
<keyword evidence="2" id="KW-0813">Transport</keyword>
<protein>
    <submittedName>
        <fullName evidence="6">Extracellular solute-binding protein</fullName>
    </submittedName>
</protein>
<dbReference type="Pfam" id="PF13416">
    <property type="entry name" value="SBP_bac_8"/>
    <property type="match status" value="1"/>
</dbReference>
<evidence type="ECO:0000256" key="2">
    <source>
        <dbReference type="ARBA" id="ARBA00022448"/>
    </source>
</evidence>
<dbReference type="Proteomes" id="UP000574276">
    <property type="component" value="Unassembled WGS sequence"/>
</dbReference>
<dbReference type="EMBL" id="JACEGA010000001">
    <property type="protein sequence ID" value="MBB2182561.1"/>
    <property type="molecule type" value="Genomic_DNA"/>
</dbReference>
<dbReference type="PANTHER" id="PTHR30061:SF50">
    <property type="entry name" value="MALTOSE_MALTODEXTRIN-BINDING PERIPLASMIC PROTEIN"/>
    <property type="match status" value="1"/>
</dbReference>
<dbReference type="GO" id="GO:0055052">
    <property type="term" value="C:ATP-binding cassette (ABC) transporter complex, substrate-binding subunit-containing"/>
    <property type="evidence" value="ECO:0007669"/>
    <property type="project" value="TreeGrafter"/>
</dbReference>
<evidence type="ECO:0000313" key="7">
    <source>
        <dbReference type="Proteomes" id="UP000574276"/>
    </source>
</evidence>
<evidence type="ECO:0000256" key="3">
    <source>
        <dbReference type="ARBA" id="ARBA00022729"/>
    </source>
</evidence>
<name>A0A839K1H0_9FIRM</name>
<dbReference type="Gene3D" id="3.40.190.10">
    <property type="entry name" value="Periplasmic binding protein-like II"/>
    <property type="match status" value="2"/>
</dbReference>
<feature type="chain" id="PRO_5032333034" evidence="5">
    <location>
        <begin position="23"/>
        <end position="438"/>
    </location>
</feature>
<organism evidence="6 7">
    <name type="scientific">Variimorphobacter saccharofermentans</name>
    <dbReference type="NCBI Taxonomy" id="2755051"/>
    <lineage>
        <taxon>Bacteria</taxon>
        <taxon>Bacillati</taxon>
        <taxon>Bacillota</taxon>
        <taxon>Clostridia</taxon>
        <taxon>Lachnospirales</taxon>
        <taxon>Lachnospiraceae</taxon>
        <taxon>Variimorphobacter</taxon>
    </lineage>
</organism>
<evidence type="ECO:0000256" key="5">
    <source>
        <dbReference type="SAM" id="SignalP"/>
    </source>
</evidence>
<dbReference type="SUPFAM" id="SSF53850">
    <property type="entry name" value="Periplasmic binding protein-like II"/>
    <property type="match status" value="1"/>
</dbReference>
<evidence type="ECO:0000313" key="6">
    <source>
        <dbReference type="EMBL" id="MBB2182561.1"/>
    </source>
</evidence>
<comment type="similarity">
    <text evidence="1">Belongs to the bacterial solute-binding protein 1 family.</text>
</comment>
<dbReference type="GO" id="GO:0042956">
    <property type="term" value="P:maltodextrin transmembrane transport"/>
    <property type="evidence" value="ECO:0007669"/>
    <property type="project" value="TreeGrafter"/>
</dbReference>
<proteinExistence type="inferred from homology"/>
<keyword evidence="3 5" id="KW-0732">Signal</keyword>
<accession>A0A839K1H0</accession>
<evidence type="ECO:0000256" key="1">
    <source>
        <dbReference type="ARBA" id="ARBA00008520"/>
    </source>
</evidence>
<feature type="compositionally biased region" description="Basic and acidic residues" evidence="4">
    <location>
        <begin position="27"/>
        <end position="39"/>
    </location>
</feature>
<evidence type="ECO:0000256" key="4">
    <source>
        <dbReference type="SAM" id="MobiDB-lite"/>
    </source>
</evidence>
<reference evidence="6 7" key="1">
    <citation type="submission" date="2020-07" db="EMBL/GenBank/DDBJ databases">
        <title>Characterization and genome sequencing of isolate MD1, a novel member within the family Lachnospiraceae.</title>
        <authorList>
            <person name="Rettenmaier R."/>
            <person name="Di Bello L."/>
            <person name="Zinser C."/>
            <person name="Scheitz K."/>
            <person name="Liebl W."/>
            <person name="Zverlov V."/>
        </authorList>
    </citation>
    <scope>NUCLEOTIDE SEQUENCE [LARGE SCALE GENOMIC DNA]</scope>
    <source>
        <strain evidence="6 7">MD1</strain>
    </source>
</reference>
<dbReference type="GO" id="GO:1901982">
    <property type="term" value="F:maltose binding"/>
    <property type="evidence" value="ECO:0007669"/>
    <property type="project" value="TreeGrafter"/>
</dbReference>
<dbReference type="AlphaFoldDB" id="A0A839K1H0"/>
<sequence length="438" mass="47170">MKKLSKLLALLMISVMIIGSFAACGSKKDTKQEETKNDQSNETTTEDSKDTPAATEAAPEVQDVALKVWGPQEEQELLAQMTASFAAAHPEYNITFEFGVVAEGDAATELQKDPAAAADVFAFASDQTANLVNAGILYPITLNADAVKAANSEASISAATIDGQLYAHPFTPNSWFMYYDKSKYTEEEVKSLEIMMAKDLGEGVKNFSVDLNNGWYLSSFFFAGGCQLFGPDGRDANTVTFNDANGLAVANYLIDLAANPKFLDEDNGNILTAFKEGTLAAACSGTWNAETIKEALGDNYAATKLPTIKINGEDRQLSNFADFKLIGVNSQTKYPIPAMQLAEWLANEENQKIRFEARSIAPTNLALTQDPAVLENPAVAALSLQTSFSTLQSSIPQMGNYWAPAEAFGTEVLNGTVTKENAQEKLDAFVESILSSIG</sequence>
<dbReference type="PANTHER" id="PTHR30061">
    <property type="entry name" value="MALTOSE-BINDING PERIPLASMIC PROTEIN"/>
    <property type="match status" value="1"/>
</dbReference>